<evidence type="ECO:0000313" key="3">
    <source>
        <dbReference type="Proteomes" id="UP000247810"/>
    </source>
</evidence>
<dbReference type="AlphaFoldDB" id="A0A319D568"/>
<proteinExistence type="predicted"/>
<feature type="region of interest" description="Disordered" evidence="1">
    <location>
        <begin position="1"/>
        <end position="172"/>
    </location>
</feature>
<accession>A0A319D568</accession>
<name>A0A319D568_9EURO</name>
<feature type="compositionally biased region" description="Basic and acidic residues" evidence="1">
    <location>
        <begin position="1"/>
        <end position="34"/>
    </location>
</feature>
<sequence length="353" mass="39119">MQETQVKERQKERRPKSDEKRDKGSGQKTKENEGTKLVVKGADRGGGVAGGEVPTTPNIDAAGDPTIYIGAASDARTLSTDEDSRRDRMERGAGETEETELAEEREDVQLTGCTVAVEREAPQEERTGPFLGLEKKEEKGEVAEARASVRNDPSIKEPSGEKKKRRGEDGEEGGYLYQQQVAAMETQDGKEGGGGRGQHLGKVQTPGASFKSTHAATICGRRSMAIRVEGKSTQSSRQLATQLPWCYFYYIARELLISPVRDASNWDYRDLDIRMFCSNRAGGKNGPWVPYRSRYSASSSASRGGTAISRPRRDYPRTAVVSLETPHQLLREGTMARNCVAQYYQCHEFNLEW</sequence>
<dbReference type="Proteomes" id="UP000247810">
    <property type="component" value="Unassembled WGS sequence"/>
</dbReference>
<protein>
    <submittedName>
        <fullName evidence="2">Uncharacterized protein</fullName>
    </submittedName>
</protein>
<evidence type="ECO:0000313" key="2">
    <source>
        <dbReference type="EMBL" id="PYH92565.1"/>
    </source>
</evidence>
<feature type="compositionally biased region" description="Basic and acidic residues" evidence="1">
    <location>
        <begin position="117"/>
        <end position="161"/>
    </location>
</feature>
<dbReference type="EMBL" id="KZ825913">
    <property type="protein sequence ID" value="PYH92565.1"/>
    <property type="molecule type" value="Genomic_DNA"/>
</dbReference>
<evidence type="ECO:0000256" key="1">
    <source>
        <dbReference type="SAM" id="MobiDB-lite"/>
    </source>
</evidence>
<keyword evidence="3" id="KW-1185">Reference proteome</keyword>
<feature type="compositionally biased region" description="Basic and acidic residues" evidence="1">
    <location>
        <begin position="82"/>
        <end position="94"/>
    </location>
</feature>
<reference evidence="2 3" key="1">
    <citation type="submission" date="2018-02" db="EMBL/GenBank/DDBJ databases">
        <title>The genomes of Aspergillus section Nigri reveals drivers in fungal speciation.</title>
        <authorList>
            <consortium name="DOE Joint Genome Institute"/>
            <person name="Vesth T.C."/>
            <person name="Nybo J."/>
            <person name="Theobald S."/>
            <person name="Brandl J."/>
            <person name="Frisvad J.C."/>
            <person name="Nielsen K.F."/>
            <person name="Lyhne E.K."/>
            <person name="Kogle M.E."/>
            <person name="Kuo A."/>
            <person name="Riley R."/>
            <person name="Clum A."/>
            <person name="Nolan M."/>
            <person name="Lipzen A."/>
            <person name="Salamov A."/>
            <person name="Henrissat B."/>
            <person name="Wiebenga A."/>
            <person name="De vries R.P."/>
            <person name="Grigoriev I.V."/>
            <person name="Mortensen U.H."/>
            <person name="Andersen M.R."/>
            <person name="Baker S.E."/>
        </authorList>
    </citation>
    <scope>NUCLEOTIDE SEQUENCE [LARGE SCALE GENOMIC DNA]</scope>
    <source>
        <strain evidence="2 3">CBS 707.79</strain>
    </source>
</reference>
<dbReference type="VEuPathDB" id="FungiDB:BO71DRAFT_410861"/>
<gene>
    <name evidence="2" type="ORF">BO71DRAFT_410861</name>
</gene>
<organism evidence="2 3">
    <name type="scientific">Aspergillus ellipticus CBS 707.79</name>
    <dbReference type="NCBI Taxonomy" id="1448320"/>
    <lineage>
        <taxon>Eukaryota</taxon>
        <taxon>Fungi</taxon>
        <taxon>Dikarya</taxon>
        <taxon>Ascomycota</taxon>
        <taxon>Pezizomycotina</taxon>
        <taxon>Eurotiomycetes</taxon>
        <taxon>Eurotiomycetidae</taxon>
        <taxon>Eurotiales</taxon>
        <taxon>Aspergillaceae</taxon>
        <taxon>Aspergillus</taxon>
        <taxon>Aspergillus subgen. Circumdati</taxon>
    </lineage>
</organism>
<feature type="compositionally biased region" description="Acidic residues" evidence="1">
    <location>
        <begin position="95"/>
        <end position="106"/>
    </location>
</feature>